<keyword evidence="4 15" id="KW-0001">2Fe-2S</keyword>
<evidence type="ECO:0000256" key="8">
    <source>
        <dbReference type="ARBA" id="ARBA00023014"/>
    </source>
</evidence>
<dbReference type="PANTHER" id="PTHR21000:SF5">
    <property type="entry name" value="DIHYDROXY-ACID DEHYDRATASE, MITOCHONDRIAL"/>
    <property type="match status" value="1"/>
</dbReference>
<dbReference type="SUPFAM" id="SSF52016">
    <property type="entry name" value="LeuD/IlvD-like"/>
    <property type="match status" value="1"/>
</dbReference>
<keyword evidence="6 15" id="KW-0460">Magnesium</keyword>
<comment type="cofactor">
    <cofactor evidence="1 15">
        <name>Mg(2+)</name>
        <dbReference type="ChEBI" id="CHEBI:18420"/>
    </cofactor>
</comment>
<dbReference type="EMBL" id="PVTP01000013">
    <property type="protein sequence ID" value="PRY75256.1"/>
    <property type="molecule type" value="Genomic_DNA"/>
</dbReference>
<dbReference type="UniPathway" id="UPA00049">
    <property type="reaction ID" value="UER00061"/>
</dbReference>
<evidence type="ECO:0000256" key="10">
    <source>
        <dbReference type="ARBA" id="ARBA00023304"/>
    </source>
</evidence>
<dbReference type="Proteomes" id="UP000238007">
    <property type="component" value="Unassembled WGS sequence"/>
</dbReference>
<evidence type="ECO:0000256" key="4">
    <source>
        <dbReference type="ARBA" id="ARBA00022714"/>
    </source>
</evidence>
<comment type="similarity">
    <text evidence="2 15">Belongs to the IlvD/Edd family.</text>
</comment>
<dbReference type="Gene3D" id="3.50.30.80">
    <property type="entry name" value="IlvD/EDD C-terminal domain-like"/>
    <property type="match status" value="1"/>
</dbReference>
<comment type="catalytic activity">
    <reaction evidence="15">
        <text>(2R,3R)-2,3-dihydroxy-3-methylpentanoate = (S)-3-methyl-2-oxopentanoate + H2O</text>
        <dbReference type="Rhea" id="RHEA:27694"/>
        <dbReference type="ChEBI" id="CHEBI:15377"/>
        <dbReference type="ChEBI" id="CHEBI:35146"/>
        <dbReference type="ChEBI" id="CHEBI:49258"/>
        <dbReference type="EC" id="4.2.1.9"/>
    </reaction>
</comment>
<evidence type="ECO:0000256" key="2">
    <source>
        <dbReference type="ARBA" id="ARBA00006486"/>
    </source>
</evidence>
<dbReference type="GO" id="GO:0009099">
    <property type="term" value="P:L-valine biosynthetic process"/>
    <property type="evidence" value="ECO:0007669"/>
    <property type="project" value="UniProtKB-UniRule"/>
</dbReference>
<dbReference type="NCBIfam" id="TIGR00110">
    <property type="entry name" value="ilvD"/>
    <property type="match status" value="1"/>
</dbReference>
<dbReference type="OrthoDB" id="9807077at2"/>
<dbReference type="InterPro" id="IPR000581">
    <property type="entry name" value="ILV_EDD_N"/>
</dbReference>
<dbReference type="EC" id="4.2.1.9" evidence="14 15"/>
<evidence type="ECO:0000256" key="9">
    <source>
        <dbReference type="ARBA" id="ARBA00023239"/>
    </source>
</evidence>
<organism evidence="18 19">
    <name type="scientific">Yoonia maritima</name>
    <dbReference type="NCBI Taxonomy" id="1435347"/>
    <lineage>
        <taxon>Bacteria</taxon>
        <taxon>Pseudomonadati</taxon>
        <taxon>Pseudomonadota</taxon>
        <taxon>Alphaproteobacteria</taxon>
        <taxon>Rhodobacterales</taxon>
        <taxon>Paracoccaceae</taxon>
        <taxon>Yoonia</taxon>
    </lineage>
</organism>
<feature type="domain" description="Dihydroxy-acid/6-phosphogluconate dehydratase C-terminal" evidence="17">
    <location>
        <begin position="370"/>
        <end position="561"/>
    </location>
</feature>
<dbReference type="AlphaFoldDB" id="A0A2T0VUS2"/>
<evidence type="ECO:0000259" key="16">
    <source>
        <dbReference type="Pfam" id="PF00920"/>
    </source>
</evidence>
<dbReference type="SUPFAM" id="SSF143975">
    <property type="entry name" value="IlvD/EDD N-terminal domain-like"/>
    <property type="match status" value="1"/>
</dbReference>
<dbReference type="UniPathway" id="UPA00047">
    <property type="reaction ID" value="UER00057"/>
</dbReference>
<feature type="modified residue" description="N6-carboxylysine" evidence="15">
    <location>
        <position position="131"/>
    </location>
</feature>
<comment type="function">
    <text evidence="15">Functions in the biosynthesis of branched-chain amino acids. Catalyzes the dehydration of (2R,3R)-2,3-dihydroxy-3-methylpentanoate (2,3-dihydroxy-3-methylvalerate) into 2-oxo-3-methylpentanoate (2-oxo-3-methylvalerate) and of (2R)-2,3-dihydroxy-3-methylbutanoate (2,3-dihydroxyisovalerate) into 2-oxo-3-methylbutanoate (2-oxoisovalerate), the penultimate precursor to L-isoleucine and L-valine, respectively.</text>
</comment>
<evidence type="ECO:0000256" key="1">
    <source>
        <dbReference type="ARBA" id="ARBA00001946"/>
    </source>
</evidence>
<dbReference type="InterPro" id="IPR042096">
    <property type="entry name" value="Dihydro-acid_dehy_C"/>
</dbReference>
<dbReference type="FunFam" id="3.50.30.80:FF:000001">
    <property type="entry name" value="Dihydroxy-acid dehydratase"/>
    <property type="match status" value="1"/>
</dbReference>
<keyword evidence="19" id="KW-1185">Reference proteome</keyword>
<evidence type="ECO:0000256" key="14">
    <source>
        <dbReference type="ARBA" id="ARBA00029490"/>
    </source>
</evidence>
<protein>
    <recommendedName>
        <fullName evidence="14 15">Dihydroxy-acid dehydratase</fullName>
        <shortName evidence="15">DAD</shortName>
        <ecNumber evidence="14 15">4.2.1.9</ecNumber>
    </recommendedName>
</protein>
<comment type="cofactor">
    <cofactor evidence="15">
        <name>[2Fe-2S] cluster</name>
        <dbReference type="ChEBI" id="CHEBI:190135"/>
    </cofactor>
    <text evidence="15">Binds 1 [2Fe-2S] cluster per subunit. This cluster acts as a Lewis acid cofactor.</text>
</comment>
<dbReference type="RefSeq" id="WP_106358941.1">
    <property type="nucleotide sequence ID" value="NZ_PVTP01000013.1"/>
</dbReference>
<evidence type="ECO:0000256" key="11">
    <source>
        <dbReference type="ARBA" id="ARBA00029304"/>
    </source>
</evidence>
<keyword evidence="7 15" id="KW-0408">Iron</keyword>
<evidence type="ECO:0000259" key="17">
    <source>
        <dbReference type="Pfam" id="PF24877"/>
    </source>
</evidence>
<evidence type="ECO:0000256" key="7">
    <source>
        <dbReference type="ARBA" id="ARBA00023004"/>
    </source>
</evidence>
<keyword evidence="3 15" id="KW-0028">Amino-acid biosynthesis</keyword>
<dbReference type="NCBIfam" id="NF002068">
    <property type="entry name" value="PRK00911.1"/>
    <property type="match status" value="1"/>
</dbReference>
<dbReference type="GO" id="GO:0000287">
    <property type="term" value="F:magnesium ion binding"/>
    <property type="evidence" value="ECO:0007669"/>
    <property type="project" value="UniProtKB-UniRule"/>
</dbReference>
<feature type="binding site" description="via carbamate group" evidence="15">
    <location>
        <position position="131"/>
    </location>
    <ligand>
        <name>Mg(2+)</name>
        <dbReference type="ChEBI" id="CHEBI:18420"/>
    </ligand>
</feature>
<comment type="caution">
    <text evidence="15">Lacks conserved residue(s) required for the propagation of feature annotation.</text>
</comment>
<keyword evidence="8 15" id="KW-0411">Iron-sulfur</keyword>
<comment type="caution">
    <text evidence="18">The sequence shown here is derived from an EMBL/GenBank/DDBJ whole genome shotgun (WGS) entry which is preliminary data.</text>
</comment>
<keyword evidence="9 15" id="KW-0456">Lyase</keyword>
<comment type="catalytic activity">
    <reaction evidence="11">
        <text>(2R)-2,3-dihydroxy-3-methylbutanoate = 3-methyl-2-oxobutanoate + H2O</text>
        <dbReference type="Rhea" id="RHEA:24809"/>
        <dbReference type="ChEBI" id="CHEBI:11851"/>
        <dbReference type="ChEBI" id="CHEBI:15377"/>
        <dbReference type="ChEBI" id="CHEBI:49072"/>
        <dbReference type="EC" id="4.2.1.9"/>
    </reaction>
    <physiologicalReaction direction="left-to-right" evidence="11">
        <dbReference type="Rhea" id="RHEA:24810"/>
    </physiologicalReaction>
</comment>
<keyword evidence="10 15" id="KW-0100">Branched-chain amino acid biosynthesis</keyword>
<dbReference type="InterPro" id="IPR050165">
    <property type="entry name" value="DHAD_IlvD/Edd"/>
</dbReference>
<dbReference type="HAMAP" id="MF_00012">
    <property type="entry name" value="IlvD"/>
    <property type="match status" value="1"/>
</dbReference>
<reference evidence="18 19" key="1">
    <citation type="submission" date="2018-03" db="EMBL/GenBank/DDBJ databases">
        <title>Genomic Encyclopedia of Archaeal and Bacterial Type Strains, Phase II (KMG-II): from individual species to whole genera.</title>
        <authorList>
            <person name="Goeker M."/>
        </authorList>
    </citation>
    <scope>NUCLEOTIDE SEQUENCE [LARGE SCALE GENOMIC DNA]</scope>
    <source>
        <strain evidence="18 19">DSM 101533</strain>
    </source>
</reference>
<sequence length="577" mass="61038">MLKGKADKTNLPSRHVTVGPSRAPHRSYLYAMGLDEDDIAQPFVGVATCWNEAAPCNISLNRQAQAVKLGVKAANGTPREFTTITVTDGIAMGHEGMRASLASREAIADSVELTMRGHCYDALVGLAGCDKSLPGMMMSMIRLNVPSVFIYGGSILPGRLNGKDLTVQDVFEAVGQHQAGNMSDAELEVLERVACPSAGACGGQFTANTMACVSEAIGLALMNSSGAPAPYESRDQYSVASGEAVMNLIEKNIRARDIVTRKSLENAARVVACTGGSTNAGLHLPAMAAEAGIDFDLFDVCDIFRDTPYFVDLKPGGQYVAKDLYEAGGVPVVMKELRKAGLIHEDCMTASGRTIGEELDMIKGEADNRVIYSVENPITKTGGVVGLKGNVAPEGAIVKVAGMDEEQQVFTGPARVFECEEDTFEAVKARQYKEGEVLVIRNEGPSGGPGMREMLATTAALSGQGMGKKVALITDGRFSGATRGFCVGHVGPEAAHGGPIALLEDGDMITINAITGELSVDLTDEALAERKAKWKGPKETIYASGALWKYAQLVGSTRLGAVTHPGAKNEKHIYMDL</sequence>
<feature type="active site" description="Proton acceptor" evidence="15">
    <location>
        <position position="479"/>
    </location>
</feature>
<comment type="pathway">
    <text evidence="13 15">Amino-acid biosynthesis; L-isoleucine biosynthesis; L-isoleucine from 2-oxobutanoate: step 3/4.</text>
</comment>
<keyword evidence="5 15" id="KW-0479">Metal-binding</keyword>
<evidence type="ECO:0000256" key="3">
    <source>
        <dbReference type="ARBA" id="ARBA00022605"/>
    </source>
</evidence>
<evidence type="ECO:0000256" key="13">
    <source>
        <dbReference type="ARBA" id="ARBA00029437"/>
    </source>
</evidence>
<dbReference type="GO" id="GO:0009097">
    <property type="term" value="P:isoleucine biosynthetic process"/>
    <property type="evidence" value="ECO:0007669"/>
    <property type="project" value="UniProtKB-UniRule"/>
</dbReference>
<evidence type="ECO:0000256" key="6">
    <source>
        <dbReference type="ARBA" id="ARBA00022842"/>
    </source>
</evidence>
<dbReference type="InterPro" id="IPR004404">
    <property type="entry name" value="DihydroxyA_deHydtase"/>
</dbReference>
<dbReference type="InterPro" id="IPR020558">
    <property type="entry name" value="DiOHA_6PGluconate_deHydtase_CS"/>
</dbReference>
<dbReference type="GO" id="GO:0051537">
    <property type="term" value="F:2 iron, 2 sulfur cluster binding"/>
    <property type="evidence" value="ECO:0007669"/>
    <property type="project" value="UniProtKB-UniRule"/>
</dbReference>
<dbReference type="PROSITE" id="PS00887">
    <property type="entry name" value="ILVD_EDD_2"/>
    <property type="match status" value="1"/>
</dbReference>
<dbReference type="InterPro" id="IPR056740">
    <property type="entry name" value="ILV_EDD_C"/>
</dbReference>
<evidence type="ECO:0000256" key="12">
    <source>
        <dbReference type="ARBA" id="ARBA00029436"/>
    </source>
</evidence>
<evidence type="ECO:0000256" key="5">
    <source>
        <dbReference type="ARBA" id="ARBA00022723"/>
    </source>
</evidence>
<evidence type="ECO:0000313" key="19">
    <source>
        <dbReference type="Proteomes" id="UP000238007"/>
    </source>
</evidence>
<evidence type="ECO:0000256" key="15">
    <source>
        <dbReference type="HAMAP-Rule" id="MF_00012"/>
    </source>
</evidence>
<dbReference type="InterPro" id="IPR037237">
    <property type="entry name" value="IlvD/EDD_N"/>
</dbReference>
<evidence type="ECO:0000313" key="18">
    <source>
        <dbReference type="EMBL" id="PRY75256.1"/>
    </source>
</evidence>
<comment type="pathway">
    <text evidence="12 15">Amino-acid biosynthesis; L-valine biosynthesis; L-valine from pyruvate: step 3/4.</text>
</comment>
<dbReference type="GO" id="GO:0004160">
    <property type="term" value="F:dihydroxy-acid dehydratase activity"/>
    <property type="evidence" value="ECO:0007669"/>
    <property type="project" value="UniProtKB-UniRule"/>
</dbReference>
<feature type="binding site" evidence="15">
    <location>
        <position position="130"/>
    </location>
    <ligand>
        <name>Mg(2+)</name>
        <dbReference type="ChEBI" id="CHEBI:18420"/>
    </ligand>
</feature>
<feature type="domain" description="Dihydroxy-acid/6-phosphogluconate dehydratase N-terminal" evidence="16">
    <location>
        <begin position="41"/>
        <end position="357"/>
    </location>
</feature>
<accession>A0A2T0VUS2</accession>
<dbReference type="Pfam" id="PF00920">
    <property type="entry name" value="ILVD_EDD_N"/>
    <property type="match status" value="1"/>
</dbReference>
<name>A0A2T0VUS2_9RHOB</name>
<gene>
    <name evidence="15" type="primary">ilvD</name>
    <name evidence="18" type="ORF">CLV80_11366</name>
</gene>
<dbReference type="PANTHER" id="PTHR21000">
    <property type="entry name" value="DIHYDROXY-ACID DEHYDRATASE DAD"/>
    <property type="match status" value="1"/>
</dbReference>
<feature type="binding site" evidence="15">
    <location>
        <position position="56"/>
    </location>
    <ligand>
        <name>[2Fe-2S] cluster</name>
        <dbReference type="ChEBI" id="CHEBI:190135"/>
    </ligand>
</feature>
<dbReference type="Pfam" id="PF24877">
    <property type="entry name" value="ILV_EDD_C"/>
    <property type="match status" value="1"/>
</dbReference>
<feature type="binding site" evidence="15">
    <location>
        <position position="453"/>
    </location>
    <ligand>
        <name>Mg(2+)</name>
        <dbReference type="ChEBI" id="CHEBI:18420"/>
    </ligand>
</feature>
<proteinExistence type="inferred from homology"/>
<feature type="binding site" evidence="15">
    <location>
        <position position="88"/>
    </location>
    <ligand>
        <name>Mg(2+)</name>
        <dbReference type="ChEBI" id="CHEBI:18420"/>
    </ligand>
</feature>
<comment type="subunit">
    <text evidence="15">Homodimer.</text>
</comment>